<gene>
    <name evidence="2" type="ORF">M404DRAFT_309057</name>
</gene>
<keyword evidence="3" id="KW-1185">Reference proteome</keyword>
<dbReference type="HOGENOM" id="CLU_1917913_0_0_1"/>
<dbReference type="AlphaFoldDB" id="A0A0C3P772"/>
<sequence>MPWSLGIPPQKKGRMHSNGMLNVSNSVKSLLTDIERGRSSNHWHCLESGKFSSMHRLSNQEDQNTSQLLLPFMLTCSMKLIDQLTEQPGMESNSQARCYLKRSWEGSNSETEKGDQKRMRLIDQIGSLNTHL</sequence>
<proteinExistence type="predicted"/>
<evidence type="ECO:0000313" key="3">
    <source>
        <dbReference type="Proteomes" id="UP000054217"/>
    </source>
</evidence>
<dbReference type="Proteomes" id="UP000054217">
    <property type="component" value="Unassembled WGS sequence"/>
</dbReference>
<reference evidence="3" key="2">
    <citation type="submission" date="2015-01" db="EMBL/GenBank/DDBJ databases">
        <title>Evolutionary Origins and Diversification of the Mycorrhizal Mutualists.</title>
        <authorList>
            <consortium name="DOE Joint Genome Institute"/>
            <consortium name="Mycorrhizal Genomics Consortium"/>
            <person name="Kohler A."/>
            <person name="Kuo A."/>
            <person name="Nagy L.G."/>
            <person name="Floudas D."/>
            <person name="Copeland A."/>
            <person name="Barry K.W."/>
            <person name="Cichocki N."/>
            <person name="Veneault-Fourrey C."/>
            <person name="LaButti K."/>
            <person name="Lindquist E.A."/>
            <person name="Lipzen A."/>
            <person name="Lundell T."/>
            <person name="Morin E."/>
            <person name="Murat C."/>
            <person name="Riley R."/>
            <person name="Ohm R."/>
            <person name="Sun H."/>
            <person name="Tunlid A."/>
            <person name="Henrissat B."/>
            <person name="Grigoriev I.V."/>
            <person name="Hibbett D.S."/>
            <person name="Martin F."/>
        </authorList>
    </citation>
    <scope>NUCLEOTIDE SEQUENCE [LARGE SCALE GENOMIC DNA]</scope>
    <source>
        <strain evidence="3">Marx 270</strain>
    </source>
</reference>
<reference evidence="2 3" key="1">
    <citation type="submission" date="2014-04" db="EMBL/GenBank/DDBJ databases">
        <authorList>
            <consortium name="DOE Joint Genome Institute"/>
            <person name="Kuo A."/>
            <person name="Kohler A."/>
            <person name="Costa M.D."/>
            <person name="Nagy L.G."/>
            <person name="Floudas D."/>
            <person name="Copeland A."/>
            <person name="Barry K.W."/>
            <person name="Cichocki N."/>
            <person name="Veneault-Fourrey C."/>
            <person name="LaButti K."/>
            <person name="Lindquist E.A."/>
            <person name="Lipzen A."/>
            <person name="Lundell T."/>
            <person name="Morin E."/>
            <person name="Murat C."/>
            <person name="Sun H."/>
            <person name="Tunlid A."/>
            <person name="Henrissat B."/>
            <person name="Grigoriev I.V."/>
            <person name="Hibbett D.S."/>
            <person name="Martin F."/>
            <person name="Nordberg H.P."/>
            <person name="Cantor M.N."/>
            <person name="Hua S.X."/>
        </authorList>
    </citation>
    <scope>NUCLEOTIDE SEQUENCE [LARGE SCALE GENOMIC DNA]</scope>
    <source>
        <strain evidence="2 3">Marx 270</strain>
    </source>
</reference>
<accession>A0A0C3P772</accession>
<dbReference type="InParanoid" id="A0A0C3P772"/>
<protein>
    <submittedName>
        <fullName evidence="2">Uncharacterized protein</fullName>
    </submittedName>
</protein>
<evidence type="ECO:0000256" key="1">
    <source>
        <dbReference type="SAM" id="MobiDB-lite"/>
    </source>
</evidence>
<evidence type="ECO:0000313" key="2">
    <source>
        <dbReference type="EMBL" id="KIO09230.1"/>
    </source>
</evidence>
<feature type="region of interest" description="Disordered" evidence="1">
    <location>
        <begin position="1"/>
        <end position="21"/>
    </location>
</feature>
<dbReference type="EMBL" id="KN831955">
    <property type="protein sequence ID" value="KIO09230.1"/>
    <property type="molecule type" value="Genomic_DNA"/>
</dbReference>
<name>A0A0C3P772_PISTI</name>
<organism evidence="2 3">
    <name type="scientific">Pisolithus tinctorius Marx 270</name>
    <dbReference type="NCBI Taxonomy" id="870435"/>
    <lineage>
        <taxon>Eukaryota</taxon>
        <taxon>Fungi</taxon>
        <taxon>Dikarya</taxon>
        <taxon>Basidiomycota</taxon>
        <taxon>Agaricomycotina</taxon>
        <taxon>Agaricomycetes</taxon>
        <taxon>Agaricomycetidae</taxon>
        <taxon>Boletales</taxon>
        <taxon>Sclerodermatineae</taxon>
        <taxon>Pisolithaceae</taxon>
        <taxon>Pisolithus</taxon>
    </lineage>
</organism>